<feature type="transmembrane region" description="Helical" evidence="8">
    <location>
        <begin position="220"/>
        <end position="239"/>
    </location>
</feature>
<feature type="domain" description="Cation/H+ exchanger transmembrane" evidence="10">
    <location>
        <begin position="21"/>
        <end position="380"/>
    </location>
</feature>
<organism evidence="11 12">
    <name type="scientific">Chryseosolibacter indicus</name>
    <dbReference type="NCBI Taxonomy" id="2782351"/>
    <lineage>
        <taxon>Bacteria</taxon>
        <taxon>Pseudomonadati</taxon>
        <taxon>Bacteroidota</taxon>
        <taxon>Cytophagia</taxon>
        <taxon>Cytophagales</taxon>
        <taxon>Chryseotaleaceae</taxon>
        <taxon>Chryseosolibacter</taxon>
    </lineage>
</organism>
<dbReference type="Pfam" id="PF00999">
    <property type="entry name" value="Na_H_Exchanger"/>
    <property type="match status" value="1"/>
</dbReference>
<keyword evidence="12" id="KW-1185">Reference proteome</keyword>
<dbReference type="Proteomes" id="UP000772618">
    <property type="component" value="Unassembled WGS sequence"/>
</dbReference>
<evidence type="ECO:0000256" key="2">
    <source>
        <dbReference type="ARBA" id="ARBA00022448"/>
    </source>
</evidence>
<evidence type="ECO:0000313" key="12">
    <source>
        <dbReference type="Proteomes" id="UP000772618"/>
    </source>
</evidence>
<protein>
    <submittedName>
        <fullName evidence="11">Cation:proton antiporter</fullName>
    </submittedName>
</protein>
<proteinExistence type="predicted"/>
<dbReference type="RefSeq" id="WP_254152850.1">
    <property type="nucleotide sequence ID" value="NZ_JAHESD010000009.1"/>
</dbReference>
<feature type="transmembrane region" description="Helical" evidence="8">
    <location>
        <begin position="276"/>
        <end position="295"/>
    </location>
</feature>
<evidence type="ECO:0000256" key="8">
    <source>
        <dbReference type="SAM" id="Phobius"/>
    </source>
</evidence>
<sequence length="684" mass="76427">MIFAVTIPLDEPVMVFAVVLLVILLGPLLFTRLKIPGIVGLILAGVLIGPHGLNIIERDSSIILFGRIGLLYILFLAGLEIDLHDFKKNKNKGLTFGILTFLLPFTLGFLTSYYLLHYSINASILLASMFSTHTPIAYPIISKLGITQNRAVTVTIGGTIITDALVLIILAVITNVVSYELNALIFIKLFASLGFLVFAILWGVPRLARYFFKNLETEAYSHYIFVLSVVFVSGSLAHLIGVEPIIGAFLAGLALNQLIPNTSTLMNRIDFVGNSLFIPFFLVSVGMLVDVGVLFKGPESLIIALIIIVIAFIGKWLAAFITQKVFRFTRTERNLIWGMSSAHAAATIAVVLIGFNLKILDENILNATVLLILISCIGSSFISEKAGRKIAAEEANNFTSRQKERILVPIANLQNVDRIADLTMLIKDQLSTEPIYPLYVVKDDGTIDEKMAEYQKKMELALKNSALETDKEPVFRIDVNVAEGVLRAVKELQITEIIMGWNGEISSGQRFGPVCDRVIANTTTQLLICRLIQPLHTIARVVVVVPKFAEQESGFPEWVATILQLVRNAGTTLRLYCTPETFRKFNYYNTTKEKAIDADYIPFQNWDNFLTLLSDLEENDLFMVVMARQNTLSYLKNMERVPRDLSRNFRHISSMVLFPQQIPEQVNLTSNRIKNQKNKGRYSI</sequence>
<evidence type="ECO:0000256" key="3">
    <source>
        <dbReference type="ARBA" id="ARBA00022449"/>
    </source>
</evidence>
<evidence type="ECO:0000313" key="11">
    <source>
        <dbReference type="EMBL" id="MBT1702880.1"/>
    </source>
</evidence>
<dbReference type="InterPro" id="IPR006153">
    <property type="entry name" value="Cation/H_exchanger_TM"/>
</dbReference>
<feature type="transmembrane region" description="Helical" evidence="8">
    <location>
        <begin position="93"/>
        <end position="116"/>
    </location>
</feature>
<feature type="transmembrane region" description="Helical" evidence="8">
    <location>
        <begin position="12"/>
        <end position="30"/>
    </location>
</feature>
<keyword evidence="3" id="KW-0050">Antiport</keyword>
<keyword evidence="7 8" id="KW-0472">Membrane</keyword>
<feature type="transmembrane region" description="Helical" evidence="8">
    <location>
        <begin position="37"/>
        <end position="56"/>
    </location>
</feature>
<evidence type="ECO:0000256" key="6">
    <source>
        <dbReference type="ARBA" id="ARBA00023065"/>
    </source>
</evidence>
<dbReference type="Gene3D" id="1.20.1530.20">
    <property type="match status" value="1"/>
</dbReference>
<evidence type="ECO:0000259" key="10">
    <source>
        <dbReference type="Pfam" id="PF00999"/>
    </source>
</evidence>
<name>A0ABS5VN55_9BACT</name>
<feature type="transmembrane region" description="Helical" evidence="8">
    <location>
        <begin position="62"/>
        <end position="81"/>
    </location>
</feature>
<feature type="transmembrane region" description="Helical" evidence="8">
    <location>
        <begin position="153"/>
        <end position="173"/>
    </location>
</feature>
<feature type="transmembrane region" description="Helical" evidence="8">
    <location>
        <begin position="363"/>
        <end position="382"/>
    </location>
</feature>
<keyword evidence="5 8" id="KW-1133">Transmembrane helix</keyword>
<dbReference type="PANTHER" id="PTHR43562:SF4">
    <property type="entry name" value="NA(+)_H(+) ANTIPORTER NHAS5"/>
    <property type="match status" value="1"/>
</dbReference>
<feature type="transmembrane region" description="Helical" evidence="8">
    <location>
        <begin position="334"/>
        <end position="357"/>
    </location>
</feature>
<reference evidence="11 12" key="1">
    <citation type="submission" date="2021-05" db="EMBL/GenBank/DDBJ databases">
        <title>A Polyphasic approach of four new species of the genus Ohtaekwangia: Ohtaekwangia histidinii sp. nov., Ohtaekwangia cretensis sp. nov., Ohtaekwangia indiensis sp. nov., Ohtaekwangia reichenbachii sp. nov. from diverse environment.</title>
        <authorList>
            <person name="Octaviana S."/>
        </authorList>
    </citation>
    <scope>NUCLEOTIDE SEQUENCE [LARGE SCALE GENOMIC DNA]</scope>
    <source>
        <strain evidence="11 12">PWU20</strain>
    </source>
</reference>
<dbReference type="PANTHER" id="PTHR43562">
    <property type="entry name" value="NAPA-TYPE SODIUM/HYDROGEN ANTIPORTER"/>
    <property type="match status" value="1"/>
</dbReference>
<keyword evidence="4 8" id="KW-0812">Transmembrane</keyword>
<gene>
    <name evidence="11" type="ORF">KK060_06295</name>
</gene>
<accession>A0ABS5VN55</accession>
<evidence type="ECO:0000256" key="7">
    <source>
        <dbReference type="ARBA" id="ARBA00023136"/>
    </source>
</evidence>
<evidence type="ECO:0000259" key="9">
    <source>
        <dbReference type="Pfam" id="PF00582"/>
    </source>
</evidence>
<comment type="subcellular location">
    <subcellularLocation>
        <location evidence="1">Membrane</location>
        <topology evidence="1">Multi-pass membrane protein</topology>
    </subcellularLocation>
</comment>
<feature type="transmembrane region" description="Helical" evidence="8">
    <location>
        <begin position="301"/>
        <end position="322"/>
    </location>
</feature>
<dbReference type="Pfam" id="PF00582">
    <property type="entry name" value="Usp"/>
    <property type="match status" value="1"/>
</dbReference>
<dbReference type="InterPro" id="IPR006016">
    <property type="entry name" value="UspA"/>
</dbReference>
<feature type="transmembrane region" description="Helical" evidence="8">
    <location>
        <begin position="185"/>
        <end position="208"/>
    </location>
</feature>
<dbReference type="EMBL" id="JAHESD010000009">
    <property type="protein sequence ID" value="MBT1702880.1"/>
    <property type="molecule type" value="Genomic_DNA"/>
</dbReference>
<keyword evidence="6" id="KW-0406">Ion transport</keyword>
<evidence type="ECO:0000256" key="4">
    <source>
        <dbReference type="ARBA" id="ARBA00022692"/>
    </source>
</evidence>
<dbReference type="InterPro" id="IPR038770">
    <property type="entry name" value="Na+/solute_symporter_sf"/>
</dbReference>
<evidence type="ECO:0000256" key="1">
    <source>
        <dbReference type="ARBA" id="ARBA00004141"/>
    </source>
</evidence>
<keyword evidence="2" id="KW-0813">Transport</keyword>
<dbReference type="SUPFAM" id="SSF52402">
    <property type="entry name" value="Adenine nucleotide alpha hydrolases-like"/>
    <property type="match status" value="1"/>
</dbReference>
<comment type="caution">
    <text evidence="11">The sequence shown here is derived from an EMBL/GenBank/DDBJ whole genome shotgun (WGS) entry which is preliminary data.</text>
</comment>
<evidence type="ECO:0000256" key="5">
    <source>
        <dbReference type="ARBA" id="ARBA00022989"/>
    </source>
</evidence>
<feature type="domain" description="UspA" evidence="9">
    <location>
        <begin position="444"/>
        <end position="530"/>
    </location>
</feature>